<dbReference type="InterPro" id="IPR030394">
    <property type="entry name" value="G_HFLX_dom"/>
</dbReference>
<dbReference type="PANTHER" id="PTHR10229">
    <property type="entry name" value="GTP-BINDING PROTEIN HFLX"/>
    <property type="match status" value="1"/>
</dbReference>
<comment type="caution">
    <text evidence="8">The sequence shown here is derived from an EMBL/GenBank/DDBJ whole genome shotgun (WGS) entry which is preliminary data.</text>
</comment>
<dbReference type="SUPFAM" id="SSF52540">
    <property type="entry name" value="P-loop containing nucleoside triphosphate hydrolases"/>
    <property type="match status" value="1"/>
</dbReference>
<evidence type="ECO:0000256" key="6">
    <source>
        <dbReference type="ARBA" id="ARBA00023134"/>
    </source>
</evidence>
<keyword evidence="6" id="KW-0342">GTP-binding</keyword>
<dbReference type="FunFam" id="3.40.50.11060:FF:000001">
    <property type="entry name" value="GTPase HflX"/>
    <property type="match status" value="1"/>
</dbReference>
<evidence type="ECO:0000256" key="4">
    <source>
        <dbReference type="ARBA" id="ARBA00022741"/>
    </source>
</evidence>
<name>X1K8C8_9ZZZZ</name>
<keyword evidence="5" id="KW-0460">Magnesium</keyword>
<comment type="subcellular location">
    <subcellularLocation>
        <location evidence="1">Cytoplasm</location>
    </subcellularLocation>
</comment>
<dbReference type="Pfam" id="PF13167">
    <property type="entry name" value="GTP-bdg_N"/>
    <property type="match status" value="1"/>
</dbReference>
<dbReference type="HAMAP" id="MF_00900">
    <property type="entry name" value="GTPase_HflX"/>
    <property type="match status" value="1"/>
</dbReference>
<evidence type="ECO:0000256" key="1">
    <source>
        <dbReference type="ARBA" id="ARBA00004496"/>
    </source>
</evidence>
<feature type="non-terminal residue" evidence="8">
    <location>
        <position position="1"/>
    </location>
</feature>
<protein>
    <recommendedName>
        <fullName evidence="7">Hflx-type G domain-containing protein</fullName>
    </recommendedName>
</protein>
<evidence type="ECO:0000259" key="7">
    <source>
        <dbReference type="PROSITE" id="PS51705"/>
    </source>
</evidence>
<dbReference type="NCBIfam" id="TIGR03156">
    <property type="entry name" value="GTP_HflX"/>
    <property type="match status" value="1"/>
</dbReference>
<dbReference type="InterPro" id="IPR032305">
    <property type="entry name" value="GTP-bd_M"/>
</dbReference>
<evidence type="ECO:0000313" key="8">
    <source>
        <dbReference type="EMBL" id="GAI02843.1"/>
    </source>
</evidence>
<gene>
    <name evidence="8" type="ORF">S06H3_18914</name>
</gene>
<dbReference type="EMBL" id="BARV01009623">
    <property type="protein sequence ID" value="GAI02843.1"/>
    <property type="molecule type" value="Genomic_DNA"/>
</dbReference>
<feature type="domain" description="Hflx-type G" evidence="7">
    <location>
        <begin position="160"/>
        <end position="306"/>
    </location>
</feature>
<dbReference type="InterPro" id="IPR025121">
    <property type="entry name" value="GTPase_HflX_N"/>
</dbReference>
<accession>X1K8C8</accession>
<dbReference type="PRINTS" id="PR00326">
    <property type="entry name" value="GTP1OBG"/>
</dbReference>
<reference evidence="8" key="1">
    <citation type="journal article" date="2014" name="Front. Microbiol.">
        <title>High frequency of phylogenetically diverse reductive dehalogenase-homologous genes in deep subseafloor sedimentary metagenomes.</title>
        <authorList>
            <person name="Kawai M."/>
            <person name="Futagami T."/>
            <person name="Toyoda A."/>
            <person name="Takaki Y."/>
            <person name="Nishi S."/>
            <person name="Hori S."/>
            <person name="Arai W."/>
            <person name="Tsubouchi T."/>
            <person name="Morono Y."/>
            <person name="Uchiyama I."/>
            <person name="Ito T."/>
            <person name="Fujiyama A."/>
            <person name="Inagaki F."/>
            <person name="Takami H."/>
        </authorList>
    </citation>
    <scope>NUCLEOTIDE SEQUENCE</scope>
    <source>
        <strain evidence="8">Expedition CK06-06</strain>
    </source>
</reference>
<dbReference type="PROSITE" id="PS51705">
    <property type="entry name" value="G_HFLX"/>
    <property type="match status" value="1"/>
</dbReference>
<keyword evidence="3" id="KW-0479">Metal-binding</keyword>
<evidence type="ECO:0000256" key="5">
    <source>
        <dbReference type="ARBA" id="ARBA00022842"/>
    </source>
</evidence>
<dbReference type="Gene3D" id="6.10.250.2860">
    <property type="match status" value="1"/>
</dbReference>
<dbReference type="PANTHER" id="PTHR10229:SF0">
    <property type="entry name" value="GTP-BINDING PROTEIN 6-RELATED"/>
    <property type="match status" value="1"/>
</dbReference>
<evidence type="ECO:0000256" key="3">
    <source>
        <dbReference type="ARBA" id="ARBA00022723"/>
    </source>
</evidence>
<feature type="non-terminal residue" evidence="8">
    <location>
        <position position="306"/>
    </location>
</feature>
<dbReference type="Gene3D" id="3.40.50.11060">
    <property type="entry name" value="GTPase HflX, N-terminal domain"/>
    <property type="match status" value="1"/>
</dbReference>
<dbReference type="Pfam" id="PF16360">
    <property type="entry name" value="GTP-bdg_M"/>
    <property type="match status" value="1"/>
</dbReference>
<sequence>AEVVQEIFQARPKISPKYFIGKGKVSEISFLKDELQANLIIFDNNLTRIQQRNLEDEISGKIIDRTQLILDIFAQRARSKEGKLQVELAQLNYLLPRLLGKGQALSRLGGGIGTRGPGEKKLEEDRRRIQDRISKIRKDIFKVQRRRANQRKSRKKGPIPLVSLVGYTNAGKSTLFNCLSKEKMLTSSQLFATLDPVLRRITFSDGLYFFLSDTVGFIKKLPVALIEAFKATLEEIKEADCIYHMIDTTSSYYDSQVEAVENILSELGVVDIPIIKVFNKIDLLPNKTQLLKKNTRPNNMAVYVSA</sequence>
<dbReference type="GO" id="GO:0046872">
    <property type="term" value="F:metal ion binding"/>
    <property type="evidence" value="ECO:0007669"/>
    <property type="project" value="UniProtKB-KW"/>
</dbReference>
<organism evidence="8">
    <name type="scientific">marine sediment metagenome</name>
    <dbReference type="NCBI Taxonomy" id="412755"/>
    <lineage>
        <taxon>unclassified sequences</taxon>
        <taxon>metagenomes</taxon>
        <taxon>ecological metagenomes</taxon>
    </lineage>
</organism>
<keyword evidence="2" id="KW-0963">Cytoplasm</keyword>
<dbReference type="CDD" id="cd01878">
    <property type="entry name" value="HflX"/>
    <property type="match status" value="1"/>
</dbReference>
<dbReference type="GO" id="GO:0043022">
    <property type="term" value="F:ribosome binding"/>
    <property type="evidence" value="ECO:0007669"/>
    <property type="project" value="TreeGrafter"/>
</dbReference>
<dbReference type="InterPro" id="IPR027417">
    <property type="entry name" value="P-loop_NTPase"/>
</dbReference>
<dbReference type="Pfam" id="PF01926">
    <property type="entry name" value="MMR_HSR1"/>
    <property type="match status" value="1"/>
</dbReference>
<dbReference type="InterPro" id="IPR016496">
    <property type="entry name" value="GTPase_HflX"/>
</dbReference>
<proteinExistence type="inferred from homology"/>
<dbReference type="InterPro" id="IPR006073">
    <property type="entry name" value="GTP-bd"/>
</dbReference>
<dbReference type="GO" id="GO:0005525">
    <property type="term" value="F:GTP binding"/>
    <property type="evidence" value="ECO:0007669"/>
    <property type="project" value="UniProtKB-KW"/>
</dbReference>
<dbReference type="GO" id="GO:0005737">
    <property type="term" value="C:cytoplasm"/>
    <property type="evidence" value="ECO:0007669"/>
    <property type="project" value="UniProtKB-SubCell"/>
</dbReference>
<dbReference type="InterPro" id="IPR042108">
    <property type="entry name" value="GTPase_HflX_N_sf"/>
</dbReference>
<keyword evidence="4" id="KW-0547">Nucleotide-binding</keyword>
<dbReference type="Gene3D" id="3.40.50.300">
    <property type="entry name" value="P-loop containing nucleotide triphosphate hydrolases"/>
    <property type="match status" value="1"/>
</dbReference>
<evidence type="ECO:0000256" key="2">
    <source>
        <dbReference type="ARBA" id="ARBA00022490"/>
    </source>
</evidence>
<dbReference type="AlphaFoldDB" id="X1K8C8"/>